<dbReference type="NCBIfam" id="TIGR00008">
    <property type="entry name" value="infA"/>
    <property type="match status" value="1"/>
</dbReference>
<dbReference type="PANTHER" id="PTHR33370">
    <property type="entry name" value="TRANSLATION INITIATION FACTOR IF-1, CHLOROPLASTIC"/>
    <property type="match status" value="1"/>
</dbReference>
<keyword evidence="4" id="KW-0694">RNA-binding</keyword>
<dbReference type="GO" id="GO:0043022">
    <property type="term" value="F:ribosome binding"/>
    <property type="evidence" value="ECO:0007669"/>
    <property type="project" value="UniProtKB-UniRule"/>
</dbReference>
<dbReference type="Pfam" id="PF01176">
    <property type="entry name" value="eIF-1a"/>
    <property type="match status" value="1"/>
</dbReference>
<dbReference type="InterPro" id="IPR004368">
    <property type="entry name" value="TIF_IF1"/>
</dbReference>
<comment type="caution">
    <text evidence="7">The sequence shown here is derived from an EMBL/GenBank/DDBJ whole genome shotgun (WGS) entry which is preliminary data.</text>
</comment>
<dbReference type="InterPro" id="IPR012340">
    <property type="entry name" value="NA-bd_OB-fold"/>
</dbReference>
<dbReference type="SUPFAM" id="SSF50249">
    <property type="entry name" value="Nucleic acid-binding proteins"/>
    <property type="match status" value="1"/>
</dbReference>
<proteinExistence type="inferred from homology"/>
<evidence type="ECO:0000313" key="8">
    <source>
        <dbReference type="Proteomes" id="UP000620075"/>
    </source>
</evidence>
<evidence type="ECO:0000256" key="4">
    <source>
        <dbReference type="HAMAP-Rule" id="MF_00075"/>
    </source>
</evidence>
<keyword evidence="2 4" id="KW-0396">Initiation factor</keyword>
<dbReference type="PANTHER" id="PTHR33370:SF1">
    <property type="entry name" value="TRANSLATION INITIATION FACTOR IF-1, CHLOROPLASTIC"/>
    <property type="match status" value="1"/>
</dbReference>
<dbReference type="Proteomes" id="UP000620075">
    <property type="component" value="Unassembled WGS sequence"/>
</dbReference>
<accession>A0A934KH10</accession>
<dbReference type="HAMAP" id="MF_00075">
    <property type="entry name" value="IF_1"/>
    <property type="match status" value="1"/>
</dbReference>
<dbReference type="InterPro" id="IPR006196">
    <property type="entry name" value="RNA-binding_domain_S1_IF1"/>
</dbReference>
<evidence type="ECO:0000256" key="1">
    <source>
        <dbReference type="ARBA" id="ARBA00010939"/>
    </source>
</evidence>
<keyword evidence="4" id="KW-0699">rRNA-binding</keyword>
<dbReference type="AlphaFoldDB" id="A0A934KH10"/>
<dbReference type="EMBL" id="JAEKNQ010000010">
    <property type="protein sequence ID" value="MBJ7601950.1"/>
    <property type="molecule type" value="Genomic_DNA"/>
</dbReference>
<dbReference type="CDD" id="cd04451">
    <property type="entry name" value="S1_IF1"/>
    <property type="match status" value="1"/>
</dbReference>
<reference evidence="7 8" key="1">
    <citation type="submission" date="2020-10" db="EMBL/GenBank/DDBJ databases">
        <title>Ca. Dormibacterota MAGs.</title>
        <authorList>
            <person name="Montgomery K."/>
        </authorList>
    </citation>
    <scope>NUCLEOTIDE SEQUENCE [LARGE SCALE GENOMIC DNA]</scope>
    <source>
        <strain evidence="7">SC8811_S16_3</strain>
    </source>
</reference>
<sequence>MDAVVSQALPNAMFEVELENEHKLIAYAAGRMRRYFIRITPGDRIRVELSPYDLTRGRIVYRYRE</sequence>
<keyword evidence="4" id="KW-0963">Cytoplasm</keyword>
<evidence type="ECO:0000256" key="5">
    <source>
        <dbReference type="NCBIfam" id="TIGR00008"/>
    </source>
</evidence>
<gene>
    <name evidence="4 7" type="primary">infA</name>
    <name evidence="7" type="ORF">JF888_01920</name>
</gene>
<evidence type="ECO:0000256" key="2">
    <source>
        <dbReference type="ARBA" id="ARBA00022540"/>
    </source>
</evidence>
<dbReference type="GO" id="GO:0003743">
    <property type="term" value="F:translation initiation factor activity"/>
    <property type="evidence" value="ECO:0007669"/>
    <property type="project" value="UniProtKB-UniRule"/>
</dbReference>
<comment type="subunit">
    <text evidence="4">Component of the 30S ribosomal translation pre-initiation complex which assembles on the 30S ribosome in the order IF-2 and IF-3, IF-1 and N-formylmethionyl-tRNA(fMet); mRNA recruitment can occur at any time during PIC assembly.</text>
</comment>
<dbReference type="PROSITE" id="PS50832">
    <property type="entry name" value="S1_IF1_TYPE"/>
    <property type="match status" value="1"/>
</dbReference>
<dbReference type="FunFam" id="2.40.50.140:FF:000002">
    <property type="entry name" value="Translation initiation factor IF-1"/>
    <property type="match status" value="1"/>
</dbReference>
<evidence type="ECO:0000313" key="7">
    <source>
        <dbReference type="EMBL" id="MBJ7601950.1"/>
    </source>
</evidence>
<dbReference type="GO" id="GO:0019843">
    <property type="term" value="F:rRNA binding"/>
    <property type="evidence" value="ECO:0007669"/>
    <property type="project" value="UniProtKB-UniRule"/>
</dbReference>
<comment type="subcellular location">
    <subcellularLocation>
        <location evidence="4">Cytoplasm</location>
    </subcellularLocation>
</comment>
<organism evidence="7 8">
    <name type="scientific">Candidatus Dormiibacter inghamiae</name>
    <dbReference type="NCBI Taxonomy" id="3127013"/>
    <lineage>
        <taxon>Bacteria</taxon>
        <taxon>Bacillati</taxon>
        <taxon>Candidatus Dormiibacterota</taxon>
        <taxon>Candidatus Dormibacteria</taxon>
        <taxon>Candidatus Dormibacterales</taxon>
        <taxon>Candidatus Dormibacteraceae</taxon>
        <taxon>Candidatus Dormiibacter</taxon>
    </lineage>
</organism>
<dbReference type="Gene3D" id="2.40.50.140">
    <property type="entry name" value="Nucleic acid-binding proteins"/>
    <property type="match status" value="1"/>
</dbReference>
<keyword evidence="3 4" id="KW-0648">Protein biosynthesis</keyword>
<evidence type="ECO:0000256" key="3">
    <source>
        <dbReference type="ARBA" id="ARBA00022917"/>
    </source>
</evidence>
<comment type="function">
    <text evidence="4">One of the essential components for the initiation of protein synthesis. Stabilizes the binding of IF-2 and IF-3 on the 30S subunit to which N-formylmethionyl-tRNA(fMet) subsequently binds. Helps modulate mRNA selection, yielding the 30S pre-initiation complex (PIC). Upon addition of the 50S ribosomal subunit IF-1, IF-2 and IF-3 are released leaving the mature 70S translation initiation complex.</text>
</comment>
<feature type="domain" description="S1-like" evidence="6">
    <location>
        <begin position="1"/>
        <end position="64"/>
    </location>
</feature>
<dbReference type="GO" id="GO:0005737">
    <property type="term" value="C:cytoplasm"/>
    <property type="evidence" value="ECO:0007669"/>
    <property type="project" value="UniProtKB-SubCell"/>
</dbReference>
<evidence type="ECO:0000259" key="6">
    <source>
        <dbReference type="PROSITE" id="PS50832"/>
    </source>
</evidence>
<name>A0A934KH10_9BACT</name>
<comment type="similarity">
    <text evidence="1 4">Belongs to the IF-1 family.</text>
</comment>
<protein>
    <recommendedName>
        <fullName evidence="4 5">Translation initiation factor IF-1</fullName>
    </recommendedName>
</protein>